<dbReference type="EMBL" id="BART01028022">
    <property type="protein sequence ID" value="GAH00174.1"/>
    <property type="molecule type" value="Genomic_DNA"/>
</dbReference>
<organism evidence="1">
    <name type="scientific">marine sediment metagenome</name>
    <dbReference type="NCBI Taxonomy" id="412755"/>
    <lineage>
        <taxon>unclassified sequences</taxon>
        <taxon>metagenomes</taxon>
        <taxon>ecological metagenomes</taxon>
    </lineage>
</organism>
<evidence type="ECO:0000313" key="1">
    <source>
        <dbReference type="EMBL" id="GAH00174.1"/>
    </source>
</evidence>
<dbReference type="AlphaFoldDB" id="X1D4Y2"/>
<sequence length="30" mass="3256">MAELVANCPRCGATKITFDLLSAIKTGFFH</sequence>
<gene>
    <name evidence="1" type="ORF">S01H4_49528</name>
</gene>
<feature type="non-terminal residue" evidence="1">
    <location>
        <position position="30"/>
    </location>
</feature>
<proteinExistence type="predicted"/>
<reference evidence="1" key="1">
    <citation type="journal article" date="2014" name="Front. Microbiol.">
        <title>High frequency of phylogenetically diverse reductive dehalogenase-homologous genes in deep subseafloor sedimentary metagenomes.</title>
        <authorList>
            <person name="Kawai M."/>
            <person name="Futagami T."/>
            <person name="Toyoda A."/>
            <person name="Takaki Y."/>
            <person name="Nishi S."/>
            <person name="Hori S."/>
            <person name="Arai W."/>
            <person name="Tsubouchi T."/>
            <person name="Morono Y."/>
            <person name="Uchiyama I."/>
            <person name="Ito T."/>
            <person name="Fujiyama A."/>
            <person name="Inagaki F."/>
            <person name="Takami H."/>
        </authorList>
    </citation>
    <scope>NUCLEOTIDE SEQUENCE</scope>
    <source>
        <strain evidence="1">Expedition CK06-06</strain>
    </source>
</reference>
<name>X1D4Y2_9ZZZZ</name>
<protein>
    <submittedName>
        <fullName evidence="1">Uncharacterized protein</fullName>
    </submittedName>
</protein>
<comment type="caution">
    <text evidence="1">The sequence shown here is derived from an EMBL/GenBank/DDBJ whole genome shotgun (WGS) entry which is preliminary data.</text>
</comment>
<accession>X1D4Y2</accession>